<feature type="transmembrane region" description="Helical" evidence="9">
    <location>
        <begin position="190"/>
        <end position="216"/>
    </location>
</feature>
<evidence type="ECO:0000256" key="7">
    <source>
        <dbReference type="ARBA" id="ARBA00023136"/>
    </source>
</evidence>
<evidence type="ECO:0000313" key="10">
    <source>
        <dbReference type="EMBL" id="NNU28277.1"/>
    </source>
</evidence>
<evidence type="ECO:0000256" key="6">
    <source>
        <dbReference type="ARBA" id="ARBA00022989"/>
    </source>
</evidence>
<dbReference type="EMBL" id="JABFAJ010000022">
    <property type="protein sequence ID" value="NNU28277.1"/>
    <property type="molecule type" value="Genomic_DNA"/>
</dbReference>
<comment type="similarity">
    <text evidence="2">Belongs to the BCCT transporter (TC 2.A.15) family.</text>
</comment>
<feature type="transmembrane region" description="Helical" evidence="9">
    <location>
        <begin position="407"/>
        <end position="426"/>
    </location>
</feature>
<dbReference type="GO" id="GO:0005886">
    <property type="term" value="C:plasma membrane"/>
    <property type="evidence" value="ECO:0007669"/>
    <property type="project" value="UniProtKB-SubCell"/>
</dbReference>
<dbReference type="PROSITE" id="PS01303">
    <property type="entry name" value="BCCT"/>
    <property type="match status" value="1"/>
</dbReference>
<dbReference type="AlphaFoldDB" id="A0A849KAL4"/>
<feature type="compositionally biased region" description="Basic residues" evidence="8">
    <location>
        <begin position="565"/>
        <end position="574"/>
    </location>
</feature>
<evidence type="ECO:0000256" key="1">
    <source>
        <dbReference type="ARBA" id="ARBA00004651"/>
    </source>
</evidence>
<evidence type="ECO:0000256" key="3">
    <source>
        <dbReference type="ARBA" id="ARBA00022448"/>
    </source>
</evidence>
<protein>
    <submittedName>
        <fullName evidence="10">BCCT family transporter</fullName>
    </submittedName>
</protein>
<gene>
    <name evidence="10" type="ORF">HLI28_12085</name>
</gene>
<feature type="compositionally biased region" description="Gly residues" evidence="8">
    <location>
        <begin position="578"/>
        <end position="591"/>
    </location>
</feature>
<keyword evidence="3" id="KW-0813">Transport</keyword>
<dbReference type="Proteomes" id="UP000557204">
    <property type="component" value="Unassembled WGS sequence"/>
</dbReference>
<sequence length="598" mass="64693">MPRRPSTLAPAVFYPAGGLILVFVLLGIFATDWLAEVMSNLQSMVINGFGWYYVLIVALFVVFAIYVGLSRFGDITLGKDEETPDFKLPVWFAMLFATGMGIGLVYFGVAEPLWHYTDPKPGVTGDSASLAGQAMGQTYLHWGFHAWAIYVVIGLALAYAIHRKGRPVSIRWALEPLLGEKRVNGWLGNLIDVLAIFGTVFGVATSLGLGVLQLSAGLEYLGVAESTVALQMGLIVAITATAALSVASGLERGIKWLSNGNMMLAGALVVVVLLLGSSLFVMREWVQSLGFYLQNVMQMTFDTLAFQGQDGLAWESSWTIFYWGWWISWAPFVGLFIARISRGRTVREFVLGTLLVPMLVTTVWFSVFGGAALRQEMMEPGSMLDPETGTVNSDTAMFQLFDTLPGGGAWLAVIAMILVVVFFVTSSDSGSFVVDMLANGGDQNPPLWSRLFWAILEGGVAAALLYAGGLATLQTASILTALPFSVVLLAMMVSVWKALETEHRAIMRAERRLRQREFKQEVTEHVTEHVTVHVNEQLSEMTGQVPVVDNAEREGAGTPVTARGRGPKAWRRRTSGQGPKGSGPGAEGSGPGTTDTSG</sequence>
<dbReference type="InterPro" id="IPR018093">
    <property type="entry name" value="BCCT_CS"/>
</dbReference>
<proteinExistence type="inferred from homology"/>
<comment type="caution">
    <text evidence="10">The sequence shown here is derived from an EMBL/GenBank/DDBJ whole genome shotgun (WGS) entry which is preliminary data.</text>
</comment>
<dbReference type="RefSeq" id="WP_171247822.1">
    <property type="nucleotide sequence ID" value="NZ_JABFAJ010000022.1"/>
</dbReference>
<keyword evidence="4" id="KW-1003">Cell membrane</keyword>
<keyword evidence="5 9" id="KW-0812">Transmembrane</keyword>
<evidence type="ECO:0000256" key="8">
    <source>
        <dbReference type="SAM" id="MobiDB-lite"/>
    </source>
</evidence>
<feature type="region of interest" description="Disordered" evidence="8">
    <location>
        <begin position="541"/>
        <end position="598"/>
    </location>
</feature>
<evidence type="ECO:0000256" key="4">
    <source>
        <dbReference type="ARBA" id="ARBA00022475"/>
    </source>
</evidence>
<evidence type="ECO:0000256" key="2">
    <source>
        <dbReference type="ARBA" id="ARBA00005658"/>
    </source>
</evidence>
<keyword evidence="7 9" id="KW-0472">Membrane</keyword>
<feature type="transmembrane region" description="Helical" evidence="9">
    <location>
        <begin position="90"/>
        <end position="109"/>
    </location>
</feature>
<feature type="transmembrane region" description="Helical" evidence="9">
    <location>
        <begin position="139"/>
        <end position="161"/>
    </location>
</feature>
<dbReference type="InterPro" id="IPR000060">
    <property type="entry name" value="BCCT_transptr"/>
</dbReference>
<feature type="transmembrane region" description="Helical" evidence="9">
    <location>
        <begin position="262"/>
        <end position="282"/>
    </location>
</feature>
<dbReference type="GO" id="GO:0022857">
    <property type="term" value="F:transmembrane transporter activity"/>
    <property type="evidence" value="ECO:0007669"/>
    <property type="project" value="InterPro"/>
</dbReference>
<feature type="transmembrane region" description="Helical" evidence="9">
    <location>
        <begin position="50"/>
        <end position="69"/>
    </location>
</feature>
<dbReference type="PANTHER" id="PTHR30047">
    <property type="entry name" value="HIGH-AFFINITY CHOLINE TRANSPORT PROTEIN-RELATED"/>
    <property type="match status" value="1"/>
</dbReference>
<evidence type="ECO:0000256" key="5">
    <source>
        <dbReference type="ARBA" id="ARBA00022692"/>
    </source>
</evidence>
<keyword evidence="6 9" id="KW-1133">Transmembrane helix</keyword>
<reference evidence="10 11" key="1">
    <citation type="submission" date="2020-05" db="EMBL/GenBank/DDBJ databases">
        <title>Genome sequence of Isoptericola sp. JC619 isolated from Chilika lagoon, India.</title>
        <authorList>
            <person name="Kumar D."/>
            <person name="Appam K."/>
            <person name="Gandham S."/>
            <person name="Uppada J."/>
            <person name="Sasikala C."/>
            <person name="Venkata Ramana C."/>
        </authorList>
    </citation>
    <scope>NUCLEOTIDE SEQUENCE [LARGE SCALE GENOMIC DNA]</scope>
    <source>
        <strain evidence="10 11">JC619</strain>
    </source>
</reference>
<feature type="transmembrane region" description="Helical" evidence="9">
    <location>
        <begin position="12"/>
        <end position="30"/>
    </location>
</feature>
<keyword evidence="11" id="KW-1185">Reference proteome</keyword>
<organism evidence="10 11">
    <name type="scientific">Isoptericola sediminis</name>
    <dbReference type="NCBI Taxonomy" id="2733572"/>
    <lineage>
        <taxon>Bacteria</taxon>
        <taxon>Bacillati</taxon>
        <taxon>Actinomycetota</taxon>
        <taxon>Actinomycetes</taxon>
        <taxon>Micrococcales</taxon>
        <taxon>Promicromonosporaceae</taxon>
        <taxon>Isoptericola</taxon>
    </lineage>
</organism>
<feature type="transmembrane region" description="Helical" evidence="9">
    <location>
        <begin position="447"/>
        <end position="466"/>
    </location>
</feature>
<name>A0A849KAL4_9MICO</name>
<feature type="transmembrane region" description="Helical" evidence="9">
    <location>
        <begin position="478"/>
        <end position="499"/>
    </location>
</feature>
<evidence type="ECO:0000256" key="9">
    <source>
        <dbReference type="SAM" id="Phobius"/>
    </source>
</evidence>
<feature type="transmembrane region" description="Helical" evidence="9">
    <location>
        <begin position="320"/>
        <end position="338"/>
    </location>
</feature>
<feature type="transmembrane region" description="Helical" evidence="9">
    <location>
        <begin position="228"/>
        <end position="250"/>
    </location>
</feature>
<feature type="transmembrane region" description="Helical" evidence="9">
    <location>
        <begin position="350"/>
        <end position="373"/>
    </location>
</feature>
<dbReference type="PANTHER" id="PTHR30047:SF7">
    <property type="entry name" value="HIGH-AFFINITY CHOLINE TRANSPORT PROTEIN"/>
    <property type="match status" value="1"/>
</dbReference>
<evidence type="ECO:0000313" key="11">
    <source>
        <dbReference type="Proteomes" id="UP000557204"/>
    </source>
</evidence>
<dbReference type="NCBIfam" id="TIGR00842">
    <property type="entry name" value="bcct"/>
    <property type="match status" value="1"/>
</dbReference>
<accession>A0A849KAL4</accession>
<dbReference type="Pfam" id="PF02028">
    <property type="entry name" value="BCCT"/>
    <property type="match status" value="1"/>
</dbReference>
<comment type="subcellular location">
    <subcellularLocation>
        <location evidence="1">Cell membrane</location>
        <topology evidence="1">Multi-pass membrane protein</topology>
    </subcellularLocation>
</comment>